<feature type="non-terminal residue" evidence="1">
    <location>
        <position position="72"/>
    </location>
</feature>
<comment type="caution">
    <text evidence="1">The sequence shown here is derived from an EMBL/GenBank/DDBJ whole genome shotgun (WGS) entry which is preliminary data.</text>
</comment>
<accession>A0A0F9BIN6</accession>
<dbReference type="EMBL" id="LAZR01037608">
    <property type="protein sequence ID" value="KKL21764.1"/>
    <property type="molecule type" value="Genomic_DNA"/>
</dbReference>
<protein>
    <submittedName>
        <fullName evidence="1">Uncharacterized protein</fullName>
    </submittedName>
</protein>
<evidence type="ECO:0000313" key="1">
    <source>
        <dbReference type="EMBL" id="KKL21764.1"/>
    </source>
</evidence>
<proteinExistence type="predicted"/>
<gene>
    <name evidence="1" type="ORF">LCGC14_2442220</name>
</gene>
<organism evidence="1">
    <name type="scientific">marine sediment metagenome</name>
    <dbReference type="NCBI Taxonomy" id="412755"/>
    <lineage>
        <taxon>unclassified sequences</taxon>
        <taxon>metagenomes</taxon>
        <taxon>ecological metagenomes</taxon>
    </lineage>
</organism>
<sequence length="72" mass="7993">MSDSDIPLRLAAQAAMREIEDMHPDSSLSANDVRRMFGAFSDQLKWVDIYPEKVEQAKTQLTGLAPCHKCGA</sequence>
<reference evidence="1" key="1">
    <citation type="journal article" date="2015" name="Nature">
        <title>Complex archaea that bridge the gap between prokaryotes and eukaryotes.</title>
        <authorList>
            <person name="Spang A."/>
            <person name="Saw J.H."/>
            <person name="Jorgensen S.L."/>
            <person name="Zaremba-Niedzwiedzka K."/>
            <person name="Martijn J."/>
            <person name="Lind A.E."/>
            <person name="van Eijk R."/>
            <person name="Schleper C."/>
            <person name="Guy L."/>
            <person name="Ettema T.J."/>
        </authorList>
    </citation>
    <scope>NUCLEOTIDE SEQUENCE</scope>
</reference>
<dbReference type="AlphaFoldDB" id="A0A0F9BIN6"/>
<name>A0A0F9BIN6_9ZZZZ</name>